<sequence>MSRLGGGAKCPKCGKTVYFNEEVVSAGSKWHKMCFKCDLCNKMLDSFTVKDHEGKLYCGGCHGKNFGPKGYGYGVGAGTLSTGGALGSKPSSETAYRPAGTGAGGGNKYGSADRCPRCSKSVYAAEKVIGAGQSWHKSCFNCKTCKKKLDSTTLSDKDGEIFCKSCYGKDFGPKGYGFGAGAGTLVNTK</sequence>
<proteinExistence type="predicted"/>
<keyword evidence="2 7" id="KW-0479">Metal-binding</keyword>
<evidence type="ECO:0000256" key="4">
    <source>
        <dbReference type="ARBA" id="ARBA00022833"/>
    </source>
</evidence>
<organism evidence="9 10">
    <name type="scientific">Acanthaster planci</name>
    <name type="common">Crown-of-thorns starfish</name>
    <dbReference type="NCBI Taxonomy" id="133434"/>
    <lineage>
        <taxon>Eukaryota</taxon>
        <taxon>Metazoa</taxon>
        <taxon>Echinodermata</taxon>
        <taxon>Eleutherozoa</taxon>
        <taxon>Asterozoa</taxon>
        <taxon>Asteroidea</taxon>
        <taxon>Valvatacea</taxon>
        <taxon>Valvatida</taxon>
        <taxon>Acanthasteridae</taxon>
        <taxon>Acanthaster</taxon>
    </lineage>
</organism>
<keyword evidence="4 7" id="KW-0862">Zinc</keyword>
<dbReference type="RefSeq" id="XP_022082829.1">
    <property type="nucleotide sequence ID" value="XM_022227137.1"/>
</dbReference>
<keyword evidence="6" id="KW-0539">Nucleus</keyword>
<comment type="subcellular location">
    <subcellularLocation>
        <location evidence="1">Nucleus</location>
    </subcellularLocation>
</comment>
<feature type="domain" description="LIM zinc-binding" evidence="8">
    <location>
        <begin position="113"/>
        <end position="173"/>
    </location>
</feature>
<evidence type="ECO:0000256" key="5">
    <source>
        <dbReference type="ARBA" id="ARBA00023038"/>
    </source>
</evidence>
<dbReference type="CDD" id="cd09326">
    <property type="entry name" value="LIM_CRP_like"/>
    <property type="match status" value="1"/>
</dbReference>
<dbReference type="GeneID" id="110975042"/>
<dbReference type="Proteomes" id="UP000694845">
    <property type="component" value="Unplaced"/>
</dbReference>
<evidence type="ECO:0000256" key="6">
    <source>
        <dbReference type="ARBA" id="ARBA00023242"/>
    </source>
</evidence>
<evidence type="ECO:0000313" key="9">
    <source>
        <dbReference type="Proteomes" id="UP000694845"/>
    </source>
</evidence>
<dbReference type="PROSITE" id="PS00478">
    <property type="entry name" value="LIM_DOMAIN_1"/>
    <property type="match status" value="2"/>
</dbReference>
<dbReference type="PROSITE" id="PS50023">
    <property type="entry name" value="LIM_DOMAIN_2"/>
    <property type="match status" value="2"/>
</dbReference>
<name>A0A8B7XPT0_ACAPL</name>
<evidence type="ECO:0000256" key="7">
    <source>
        <dbReference type="PROSITE-ProRule" id="PRU00125"/>
    </source>
</evidence>
<feature type="domain" description="LIM zinc-binding" evidence="8">
    <location>
        <begin position="8"/>
        <end position="68"/>
    </location>
</feature>
<dbReference type="GO" id="GO:0008307">
    <property type="term" value="F:structural constituent of muscle"/>
    <property type="evidence" value="ECO:0007669"/>
    <property type="project" value="TreeGrafter"/>
</dbReference>
<evidence type="ECO:0000313" key="10">
    <source>
        <dbReference type="RefSeq" id="XP_022082829.1"/>
    </source>
</evidence>
<keyword evidence="5 7" id="KW-0440">LIM domain</keyword>
<gene>
    <name evidence="10" type="primary">LOC110975042</name>
</gene>
<dbReference type="PANTHER" id="PTHR24215:SF35">
    <property type="entry name" value="MUSCLE LIM PROTEIN MLP84B"/>
    <property type="match status" value="1"/>
</dbReference>
<keyword evidence="3" id="KW-0677">Repeat</keyword>
<dbReference type="InterPro" id="IPR001781">
    <property type="entry name" value="Znf_LIM"/>
</dbReference>
<dbReference type="SUPFAM" id="SSF57716">
    <property type="entry name" value="Glucocorticoid receptor-like (DNA-binding domain)"/>
    <property type="match status" value="4"/>
</dbReference>
<dbReference type="GO" id="GO:0005634">
    <property type="term" value="C:nucleus"/>
    <property type="evidence" value="ECO:0007669"/>
    <property type="project" value="UniProtKB-SubCell"/>
</dbReference>
<protein>
    <submittedName>
        <fullName evidence="10">Cysteine and glycine-rich protein 1-like</fullName>
    </submittedName>
</protein>
<evidence type="ECO:0000256" key="3">
    <source>
        <dbReference type="ARBA" id="ARBA00022737"/>
    </source>
</evidence>
<dbReference type="Pfam" id="PF00412">
    <property type="entry name" value="LIM"/>
    <property type="match status" value="2"/>
</dbReference>
<dbReference type="KEGG" id="aplc:110975042"/>
<dbReference type="Gene3D" id="2.10.110.10">
    <property type="entry name" value="Cysteine Rich Protein"/>
    <property type="match status" value="2"/>
</dbReference>
<evidence type="ECO:0000259" key="8">
    <source>
        <dbReference type="PROSITE" id="PS50023"/>
    </source>
</evidence>
<dbReference type="SMART" id="SM00132">
    <property type="entry name" value="LIM"/>
    <property type="match status" value="2"/>
</dbReference>
<evidence type="ECO:0000256" key="2">
    <source>
        <dbReference type="ARBA" id="ARBA00022723"/>
    </source>
</evidence>
<dbReference type="GO" id="GO:0046872">
    <property type="term" value="F:metal ion binding"/>
    <property type="evidence" value="ECO:0007669"/>
    <property type="project" value="UniProtKB-KW"/>
</dbReference>
<dbReference type="OMA" id="EKAIGCP"/>
<dbReference type="FunFam" id="2.10.110.10:FF:000001">
    <property type="entry name" value="Cysteine and glycine-rich protein 1"/>
    <property type="match status" value="2"/>
</dbReference>
<dbReference type="GO" id="GO:0042805">
    <property type="term" value="F:actinin binding"/>
    <property type="evidence" value="ECO:0007669"/>
    <property type="project" value="TreeGrafter"/>
</dbReference>
<dbReference type="GO" id="GO:0060537">
    <property type="term" value="P:muscle tissue development"/>
    <property type="evidence" value="ECO:0007669"/>
    <property type="project" value="TreeGrafter"/>
</dbReference>
<reference evidence="10" key="1">
    <citation type="submission" date="2025-08" db="UniProtKB">
        <authorList>
            <consortium name="RefSeq"/>
        </authorList>
    </citation>
    <scope>IDENTIFICATION</scope>
</reference>
<dbReference type="OrthoDB" id="1679758at2759"/>
<accession>A0A8B7XPT0</accession>
<evidence type="ECO:0000256" key="1">
    <source>
        <dbReference type="ARBA" id="ARBA00004123"/>
    </source>
</evidence>
<dbReference type="GO" id="GO:0045214">
    <property type="term" value="P:sarcomere organization"/>
    <property type="evidence" value="ECO:0007669"/>
    <property type="project" value="TreeGrafter"/>
</dbReference>
<dbReference type="GO" id="GO:0030018">
    <property type="term" value="C:Z disc"/>
    <property type="evidence" value="ECO:0007669"/>
    <property type="project" value="TreeGrafter"/>
</dbReference>
<dbReference type="AlphaFoldDB" id="A0A8B7XPT0"/>
<dbReference type="PANTHER" id="PTHR24215">
    <property type="entry name" value="RHO-GTPASE-ACTIVATING PROTEIN LRG1"/>
    <property type="match status" value="1"/>
</dbReference>
<keyword evidence="9" id="KW-1185">Reference proteome</keyword>